<protein>
    <submittedName>
        <fullName evidence="2">Transmembrane protein</fullName>
    </submittedName>
</protein>
<dbReference type="AlphaFoldDB" id="W0V4H2"/>
<feature type="transmembrane region" description="Helical" evidence="1">
    <location>
        <begin position="67"/>
        <end position="94"/>
    </location>
</feature>
<dbReference type="HOGENOM" id="CLU_129294_1_0_4"/>
<name>W0V4H2_9BURK</name>
<dbReference type="Proteomes" id="UP000027604">
    <property type="component" value="Chromosome I"/>
</dbReference>
<dbReference type="EMBL" id="HG322949">
    <property type="protein sequence ID" value="CDG82781.1"/>
    <property type="molecule type" value="Genomic_DNA"/>
</dbReference>
<evidence type="ECO:0000313" key="3">
    <source>
        <dbReference type="Proteomes" id="UP000027604"/>
    </source>
</evidence>
<gene>
    <name evidence="2" type="ORF">GJA_2146</name>
</gene>
<keyword evidence="3" id="KW-1185">Reference proteome</keyword>
<dbReference type="STRING" id="1349767.GJA_2146"/>
<keyword evidence="1" id="KW-0472">Membrane</keyword>
<organism evidence="2 3">
    <name type="scientific">Janthinobacterium agaricidamnosum NBRC 102515 = DSM 9628</name>
    <dbReference type="NCBI Taxonomy" id="1349767"/>
    <lineage>
        <taxon>Bacteria</taxon>
        <taxon>Pseudomonadati</taxon>
        <taxon>Pseudomonadota</taxon>
        <taxon>Betaproteobacteria</taxon>
        <taxon>Burkholderiales</taxon>
        <taxon>Oxalobacteraceae</taxon>
        <taxon>Janthinobacterium</taxon>
    </lineage>
</organism>
<dbReference type="RefSeq" id="WP_038491640.1">
    <property type="nucleotide sequence ID" value="NZ_BCTH01000028.1"/>
</dbReference>
<dbReference type="PATRIC" id="fig|1349767.4.peg.3906"/>
<evidence type="ECO:0000256" key="1">
    <source>
        <dbReference type="SAM" id="Phobius"/>
    </source>
</evidence>
<dbReference type="KEGG" id="jag:GJA_2146"/>
<dbReference type="OrthoDB" id="5405464at2"/>
<accession>W0V4H2</accession>
<dbReference type="eggNOG" id="COG3671">
    <property type="taxonomic scope" value="Bacteria"/>
</dbReference>
<reference evidence="2 3" key="1">
    <citation type="journal article" date="2015" name="Genome Announc.">
        <title>Genome Sequence of Mushroom Soft-Rot Pathogen Janthinobacterium agaricidamnosum.</title>
        <authorList>
            <person name="Graupner K."/>
            <person name="Lackner G."/>
            <person name="Hertweck C."/>
        </authorList>
    </citation>
    <scope>NUCLEOTIDE SEQUENCE [LARGE SCALE GENOMIC DNA]</scope>
    <source>
        <strain evidence="3">NBRC 102515 / DSM 9628</strain>
    </source>
</reference>
<keyword evidence="1" id="KW-1133">Transmembrane helix</keyword>
<feature type="transmembrane region" description="Helical" evidence="1">
    <location>
        <begin position="20"/>
        <end position="46"/>
    </location>
</feature>
<proteinExistence type="predicted"/>
<keyword evidence="1 2" id="KW-0812">Transmembrane</keyword>
<evidence type="ECO:0000313" key="2">
    <source>
        <dbReference type="EMBL" id="CDG82781.1"/>
    </source>
</evidence>
<sequence>MSQDVVLDTQLESNRNVVWWLYLIHGATFFFSLGLLSIVPIIVNYLKRDETAGTYLYSHHGWQIRSFWWYVFWVLVGAALFVTLIGIPLAWLVWAGAWLWKAYRLIKGFLDLNSNKAMPE</sequence>